<dbReference type="PANTHER" id="PTHR12526:SF510">
    <property type="entry name" value="D-INOSITOL 3-PHOSPHATE GLYCOSYLTRANSFERASE"/>
    <property type="match status" value="1"/>
</dbReference>
<dbReference type="SUPFAM" id="SSF53756">
    <property type="entry name" value="UDP-Glycosyltransferase/glycogen phosphorylase"/>
    <property type="match status" value="1"/>
</dbReference>
<feature type="domain" description="Glycosyl transferase family 1" evidence="3">
    <location>
        <begin position="197"/>
        <end position="277"/>
    </location>
</feature>
<dbReference type="Pfam" id="PF00534">
    <property type="entry name" value="Glycos_transf_1"/>
    <property type="match status" value="1"/>
</dbReference>
<proteinExistence type="predicted"/>
<keyword evidence="1" id="KW-0328">Glycosyltransferase</keyword>
<evidence type="ECO:0000256" key="1">
    <source>
        <dbReference type="ARBA" id="ARBA00022676"/>
    </source>
</evidence>
<evidence type="ECO:0000259" key="3">
    <source>
        <dbReference type="Pfam" id="PF00534"/>
    </source>
</evidence>
<accession>A0A6J7INT4</accession>
<reference evidence="5" key="1">
    <citation type="submission" date="2020-05" db="EMBL/GenBank/DDBJ databases">
        <authorList>
            <person name="Chiriac C."/>
            <person name="Salcher M."/>
            <person name="Ghai R."/>
            <person name="Kavagutti S V."/>
        </authorList>
    </citation>
    <scope>NUCLEOTIDE SEQUENCE</scope>
</reference>
<sequence>MASLRALIVTNMWPSPEAPALGCFVRDQVEALRALDGADLAIDVFSFAPGRYAGAMRDLRTVAGQPFDIVHAHFGLSAWPALAVRCRARVVTLHGTDVRHPRSRRITQAALPFQDLVAVASEDLRDALPRGARNVAVLPCGVAPRFRPLDRAEARARLGLEPDGRYLLFPADPSRAAKRHDRAAELAQRTGATLLCGGAIAPDDMPSWINAANAVIVPSDHEGFGLAVLEALACGVPVVAAPTGIHAEALADIDGVLCAPYDLEAWATALAPHLEAADPRIAGPERAARWSAAAMAQRVADAWRALL</sequence>
<dbReference type="InterPro" id="IPR001296">
    <property type="entry name" value="Glyco_trans_1"/>
</dbReference>
<gene>
    <name evidence="5" type="ORF">UFOPK3674_01246</name>
</gene>
<protein>
    <submittedName>
        <fullName evidence="5">Unannotated protein</fullName>
    </submittedName>
</protein>
<feature type="domain" description="Glycosyltransferase subfamily 4-like N-terminal" evidence="4">
    <location>
        <begin position="51"/>
        <end position="143"/>
    </location>
</feature>
<dbReference type="GO" id="GO:0016757">
    <property type="term" value="F:glycosyltransferase activity"/>
    <property type="evidence" value="ECO:0007669"/>
    <property type="project" value="UniProtKB-KW"/>
</dbReference>
<dbReference type="PANTHER" id="PTHR12526">
    <property type="entry name" value="GLYCOSYLTRANSFERASE"/>
    <property type="match status" value="1"/>
</dbReference>
<dbReference type="Pfam" id="PF13439">
    <property type="entry name" value="Glyco_transf_4"/>
    <property type="match status" value="1"/>
</dbReference>
<evidence type="ECO:0000259" key="4">
    <source>
        <dbReference type="Pfam" id="PF13439"/>
    </source>
</evidence>
<dbReference type="EMBL" id="CAFBMX010000005">
    <property type="protein sequence ID" value="CAB4932356.1"/>
    <property type="molecule type" value="Genomic_DNA"/>
</dbReference>
<evidence type="ECO:0000313" key="5">
    <source>
        <dbReference type="EMBL" id="CAB4932356.1"/>
    </source>
</evidence>
<dbReference type="Gene3D" id="3.40.50.2000">
    <property type="entry name" value="Glycogen Phosphorylase B"/>
    <property type="match status" value="2"/>
</dbReference>
<name>A0A6J7INT4_9ZZZZ</name>
<dbReference type="InterPro" id="IPR028098">
    <property type="entry name" value="Glyco_trans_4-like_N"/>
</dbReference>
<evidence type="ECO:0000256" key="2">
    <source>
        <dbReference type="ARBA" id="ARBA00022679"/>
    </source>
</evidence>
<keyword evidence="2" id="KW-0808">Transferase</keyword>
<dbReference type="AlphaFoldDB" id="A0A6J7INT4"/>
<organism evidence="5">
    <name type="scientific">freshwater metagenome</name>
    <dbReference type="NCBI Taxonomy" id="449393"/>
    <lineage>
        <taxon>unclassified sequences</taxon>
        <taxon>metagenomes</taxon>
        <taxon>ecological metagenomes</taxon>
    </lineage>
</organism>